<accession>A0A0F9K1I8</accession>
<protein>
    <submittedName>
        <fullName evidence="1">Uncharacterized protein</fullName>
    </submittedName>
</protein>
<proteinExistence type="predicted"/>
<comment type="caution">
    <text evidence="1">The sequence shown here is derived from an EMBL/GenBank/DDBJ whole genome shotgun (WGS) entry which is preliminary data.</text>
</comment>
<dbReference type="EMBL" id="LAZR01008907">
    <property type="protein sequence ID" value="KKM75828.1"/>
    <property type="molecule type" value="Genomic_DNA"/>
</dbReference>
<sequence>MNKYLFEEARKLYPGRKRGFQPEWDDFVKKHKRRIDDICPLLTPAIEKQIAYRERTKEWCAQWKNFKTWLYGSWWTEIQPQSDKPKPRRCFHCGNEDVAKWGFEKPPCCWRTKCKTEYARL</sequence>
<name>A0A0F9K1I8_9ZZZZ</name>
<evidence type="ECO:0000313" key="1">
    <source>
        <dbReference type="EMBL" id="KKM75828.1"/>
    </source>
</evidence>
<reference evidence="1" key="1">
    <citation type="journal article" date="2015" name="Nature">
        <title>Complex archaea that bridge the gap between prokaryotes and eukaryotes.</title>
        <authorList>
            <person name="Spang A."/>
            <person name="Saw J.H."/>
            <person name="Jorgensen S.L."/>
            <person name="Zaremba-Niedzwiedzka K."/>
            <person name="Martijn J."/>
            <person name="Lind A.E."/>
            <person name="van Eijk R."/>
            <person name="Schleper C."/>
            <person name="Guy L."/>
            <person name="Ettema T.J."/>
        </authorList>
    </citation>
    <scope>NUCLEOTIDE SEQUENCE</scope>
</reference>
<gene>
    <name evidence="1" type="ORF">LCGC14_1386380</name>
</gene>
<dbReference type="AlphaFoldDB" id="A0A0F9K1I8"/>
<organism evidence="1">
    <name type="scientific">marine sediment metagenome</name>
    <dbReference type="NCBI Taxonomy" id="412755"/>
    <lineage>
        <taxon>unclassified sequences</taxon>
        <taxon>metagenomes</taxon>
        <taxon>ecological metagenomes</taxon>
    </lineage>
</organism>